<comment type="caution">
    <text evidence="2">The sequence shown here is derived from an EMBL/GenBank/DDBJ whole genome shotgun (WGS) entry which is preliminary data.</text>
</comment>
<dbReference type="EMBL" id="REGN01012891">
    <property type="protein sequence ID" value="RMZ94653.1"/>
    <property type="molecule type" value="Genomic_DNA"/>
</dbReference>
<protein>
    <submittedName>
        <fullName evidence="2">Uncharacterized protein</fullName>
    </submittedName>
</protein>
<organism evidence="2 3">
    <name type="scientific">Brachionus plicatilis</name>
    <name type="common">Marine rotifer</name>
    <name type="synonym">Brachionus muelleri</name>
    <dbReference type="NCBI Taxonomy" id="10195"/>
    <lineage>
        <taxon>Eukaryota</taxon>
        <taxon>Metazoa</taxon>
        <taxon>Spiralia</taxon>
        <taxon>Gnathifera</taxon>
        <taxon>Rotifera</taxon>
        <taxon>Eurotatoria</taxon>
        <taxon>Monogononta</taxon>
        <taxon>Pseudotrocha</taxon>
        <taxon>Ploima</taxon>
        <taxon>Brachionidae</taxon>
        <taxon>Brachionus</taxon>
    </lineage>
</organism>
<feature type="region of interest" description="Disordered" evidence="1">
    <location>
        <begin position="29"/>
        <end position="58"/>
    </location>
</feature>
<name>A0A3M7P6K9_BRAPC</name>
<proteinExistence type="predicted"/>
<sequence length="113" mass="12842">MDAFLSIESNILIEIVLGFLSPTIQQQTPIKDTKRQKPVNATRIADHMGKKPKNSESGSWRGVEACVVVEYLYVRKYFSSYLCLKPDAAKKGPPDEQIKTKINRFSRIQSIKI</sequence>
<evidence type="ECO:0000256" key="1">
    <source>
        <dbReference type="SAM" id="MobiDB-lite"/>
    </source>
</evidence>
<gene>
    <name evidence="2" type="ORF">BpHYR1_005408</name>
</gene>
<dbReference type="Proteomes" id="UP000276133">
    <property type="component" value="Unassembled WGS sequence"/>
</dbReference>
<evidence type="ECO:0000313" key="3">
    <source>
        <dbReference type="Proteomes" id="UP000276133"/>
    </source>
</evidence>
<keyword evidence="3" id="KW-1185">Reference proteome</keyword>
<accession>A0A3M7P6K9</accession>
<dbReference type="AlphaFoldDB" id="A0A3M7P6K9"/>
<reference evidence="2 3" key="1">
    <citation type="journal article" date="2018" name="Sci. Rep.">
        <title>Genomic signatures of local adaptation to the degree of environmental predictability in rotifers.</title>
        <authorList>
            <person name="Franch-Gras L."/>
            <person name="Hahn C."/>
            <person name="Garcia-Roger E.M."/>
            <person name="Carmona M.J."/>
            <person name="Serra M."/>
            <person name="Gomez A."/>
        </authorList>
    </citation>
    <scope>NUCLEOTIDE SEQUENCE [LARGE SCALE GENOMIC DNA]</scope>
    <source>
        <strain evidence="2">HYR1</strain>
    </source>
</reference>
<evidence type="ECO:0000313" key="2">
    <source>
        <dbReference type="EMBL" id="RMZ94653.1"/>
    </source>
</evidence>